<dbReference type="InterPro" id="IPR040155">
    <property type="entry name" value="CEBPZ/Mak21-like"/>
</dbReference>
<dbReference type="Proteomes" id="UP001153148">
    <property type="component" value="Unassembled WGS sequence"/>
</dbReference>
<dbReference type="EMBL" id="CAJPIN010018431">
    <property type="protein sequence ID" value="CAG2062063.1"/>
    <property type="molecule type" value="Genomic_DNA"/>
</dbReference>
<name>A0ABN7P2F5_TIMPD</name>
<feature type="domain" description="CCAAT-binding factor" evidence="2">
    <location>
        <begin position="64"/>
        <end position="134"/>
    </location>
</feature>
<evidence type="ECO:0000256" key="1">
    <source>
        <dbReference type="ARBA" id="ARBA00007797"/>
    </source>
</evidence>
<feature type="non-terminal residue" evidence="3">
    <location>
        <position position="172"/>
    </location>
</feature>
<accession>A0ABN7P2F5</accession>
<evidence type="ECO:0000313" key="3">
    <source>
        <dbReference type="EMBL" id="CAG2062063.1"/>
    </source>
</evidence>
<sequence>MCAMPKNATRARQAPKGDVDSRMMSALLIGVNRAYPFTKGDLELISDHIETLYRVVHVACFNVSVHTLCLLFQVGNASNSISDRFYSVLYKKLADTQLPSSRHHAMFLSLLFKALKTDNQIGRTKAFVKRILQYQHIPDSALRDLKVQSLSNVNLKSVTVSRQFISPVLNDG</sequence>
<proteinExistence type="inferred from homology"/>
<dbReference type="PANTHER" id="PTHR12048:SF0">
    <property type="entry name" value="CCAAT_ENHANCER-BINDING PROTEIN ZETA"/>
    <property type="match status" value="1"/>
</dbReference>
<comment type="similarity">
    <text evidence="1">Belongs to the CBF/MAK21 family.</text>
</comment>
<gene>
    <name evidence="3" type="ORF">TPAB3V08_LOCUS9016</name>
</gene>
<evidence type="ECO:0000313" key="4">
    <source>
        <dbReference type="Proteomes" id="UP001153148"/>
    </source>
</evidence>
<comment type="caution">
    <text evidence="3">The sequence shown here is derived from an EMBL/GenBank/DDBJ whole genome shotgun (WGS) entry which is preliminary data.</text>
</comment>
<protein>
    <recommendedName>
        <fullName evidence="2">CCAAT-binding factor domain-containing protein</fullName>
    </recommendedName>
</protein>
<evidence type="ECO:0000259" key="2">
    <source>
        <dbReference type="Pfam" id="PF03914"/>
    </source>
</evidence>
<dbReference type="PANTHER" id="PTHR12048">
    <property type="entry name" value="CCAAT-BINDING FACTOR-RELATED"/>
    <property type="match status" value="1"/>
</dbReference>
<dbReference type="InterPro" id="IPR005612">
    <property type="entry name" value="CCAAT-binding_factor"/>
</dbReference>
<dbReference type="Pfam" id="PF03914">
    <property type="entry name" value="CBF"/>
    <property type="match status" value="1"/>
</dbReference>
<reference evidence="3" key="1">
    <citation type="submission" date="2021-03" db="EMBL/GenBank/DDBJ databases">
        <authorList>
            <person name="Tran Van P."/>
        </authorList>
    </citation>
    <scope>NUCLEOTIDE SEQUENCE</scope>
</reference>
<organism evidence="3 4">
    <name type="scientific">Timema podura</name>
    <name type="common">Walking stick</name>
    <dbReference type="NCBI Taxonomy" id="61482"/>
    <lineage>
        <taxon>Eukaryota</taxon>
        <taxon>Metazoa</taxon>
        <taxon>Ecdysozoa</taxon>
        <taxon>Arthropoda</taxon>
        <taxon>Hexapoda</taxon>
        <taxon>Insecta</taxon>
        <taxon>Pterygota</taxon>
        <taxon>Neoptera</taxon>
        <taxon>Polyneoptera</taxon>
        <taxon>Phasmatodea</taxon>
        <taxon>Timematodea</taxon>
        <taxon>Timematoidea</taxon>
        <taxon>Timematidae</taxon>
        <taxon>Timema</taxon>
    </lineage>
</organism>
<keyword evidence="4" id="KW-1185">Reference proteome</keyword>